<evidence type="ECO:0000256" key="3">
    <source>
        <dbReference type="PROSITE-ProRule" id="PRU01091"/>
    </source>
</evidence>
<dbReference type="PROSITE" id="PS50110">
    <property type="entry name" value="RESPONSE_REGULATORY"/>
    <property type="match status" value="1"/>
</dbReference>
<dbReference type="SMART" id="SM00448">
    <property type="entry name" value="REC"/>
    <property type="match status" value="1"/>
</dbReference>
<dbReference type="InterPro" id="IPR036388">
    <property type="entry name" value="WH-like_DNA-bd_sf"/>
</dbReference>
<organism evidence="6 7">
    <name type="scientific">Roseibium porphyridii</name>
    <dbReference type="NCBI Taxonomy" id="2866279"/>
    <lineage>
        <taxon>Bacteria</taxon>
        <taxon>Pseudomonadati</taxon>
        <taxon>Pseudomonadota</taxon>
        <taxon>Alphaproteobacteria</taxon>
        <taxon>Hyphomicrobiales</taxon>
        <taxon>Stappiaceae</taxon>
        <taxon>Roseibium</taxon>
    </lineage>
</organism>
<dbReference type="InterPro" id="IPR001867">
    <property type="entry name" value="OmpR/PhoB-type_DNA-bd"/>
</dbReference>
<dbReference type="InterPro" id="IPR001789">
    <property type="entry name" value="Sig_transdc_resp-reg_receiver"/>
</dbReference>
<evidence type="ECO:0000259" key="4">
    <source>
        <dbReference type="PROSITE" id="PS50110"/>
    </source>
</evidence>
<dbReference type="SUPFAM" id="SSF52172">
    <property type="entry name" value="CheY-like"/>
    <property type="match status" value="1"/>
</dbReference>
<gene>
    <name evidence="6" type="ORF">K1718_08350</name>
</gene>
<evidence type="ECO:0000256" key="2">
    <source>
        <dbReference type="PROSITE-ProRule" id="PRU00169"/>
    </source>
</evidence>
<evidence type="ECO:0000256" key="1">
    <source>
        <dbReference type="ARBA" id="ARBA00023125"/>
    </source>
</evidence>
<feature type="domain" description="Response regulatory" evidence="4">
    <location>
        <begin position="4"/>
        <end position="117"/>
    </location>
</feature>
<keyword evidence="1 3" id="KW-0238">DNA-binding</keyword>
<dbReference type="SMART" id="SM00862">
    <property type="entry name" value="Trans_reg_C"/>
    <property type="match status" value="1"/>
</dbReference>
<dbReference type="EMBL" id="CP120863">
    <property type="protein sequence ID" value="WFE91353.1"/>
    <property type="molecule type" value="Genomic_DNA"/>
</dbReference>
<reference evidence="6 7" key="1">
    <citation type="submission" date="2023-03" db="EMBL/GenBank/DDBJ databases">
        <title>Roseibium porphyridii sp. nov. and Roseibium rhodosorbium sp. nov. isolated from marine algae, Porphyridium cruentum and Rhodosorus marinus, respectively.</title>
        <authorList>
            <person name="Lee M.W."/>
            <person name="Choi B.J."/>
            <person name="Lee J.K."/>
            <person name="Choi D.G."/>
            <person name="Baek J.H."/>
            <person name="Bayburt H."/>
            <person name="Kim J.M."/>
            <person name="Han D.M."/>
            <person name="Kim K.H."/>
            <person name="Jeon C.O."/>
        </authorList>
    </citation>
    <scope>NUCLEOTIDE SEQUENCE [LARGE SCALE GENOMIC DNA]</scope>
    <source>
        <strain evidence="6 7">KMA01</strain>
    </source>
</reference>
<feature type="modified residue" description="4-aspartylphosphate" evidence="2">
    <location>
        <position position="53"/>
    </location>
</feature>
<evidence type="ECO:0000259" key="5">
    <source>
        <dbReference type="PROSITE" id="PS51755"/>
    </source>
</evidence>
<dbReference type="Proteomes" id="UP001209803">
    <property type="component" value="Chromosome"/>
</dbReference>
<dbReference type="RefSeq" id="WP_265683729.1">
    <property type="nucleotide sequence ID" value="NZ_CP120863.1"/>
</dbReference>
<evidence type="ECO:0000313" key="7">
    <source>
        <dbReference type="Proteomes" id="UP001209803"/>
    </source>
</evidence>
<dbReference type="CDD" id="cd00383">
    <property type="entry name" value="trans_reg_C"/>
    <property type="match status" value="1"/>
</dbReference>
<dbReference type="PANTHER" id="PTHR48111:SF59">
    <property type="entry name" value="TRANSCRIPTIONAL REGULATORY PROTEIN BAER"/>
    <property type="match status" value="1"/>
</dbReference>
<sequence length="231" mass="25489">MKPNILIVDDDAHLRGIVRIAAENAGMSTAEASSGQHALDIMQQQMPDLVILDVGMPVMNGFDCCRHIRSLSRVPILFLTARDEEVDRVVGFELGADDYVSKPFSPRELVLRIKAILGRGKGTDEDLLQHGDLQLDTRAHQCHLGSKELPLTATEFALLTTLLHQPDKMLDRNTLIEGIYGRNSALSGRTIDSHVRNVRAKAASLDCPDFIRTVRGAGLRLGTCRLEQDTQ</sequence>
<name>A0ABY8FFK6_9HYPH</name>
<feature type="domain" description="OmpR/PhoB-type" evidence="5">
    <location>
        <begin position="125"/>
        <end position="223"/>
    </location>
</feature>
<dbReference type="InterPro" id="IPR039420">
    <property type="entry name" value="WalR-like"/>
</dbReference>
<dbReference type="Gene3D" id="3.40.50.2300">
    <property type="match status" value="1"/>
</dbReference>
<keyword evidence="7" id="KW-1185">Reference proteome</keyword>
<dbReference type="PANTHER" id="PTHR48111">
    <property type="entry name" value="REGULATOR OF RPOS"/>
    <property type="match status" value="1"/>
</dbReference>
<keyword evidence="2" id="KW-0597">Phosphoprotein</keyword>
<protein>
    <submittedName>
        <fullName evidence="6">Response regulator transcription factor</fullName>
    </submittedName>
</protein>
<dbReference type="Gene3D" id="6.10.250.690">
    <property type="match status" value="1"/>
</dbReference>
<dbReference type="Pfam" id="PF00072">
    <property type="entry name" value="Response_reg"/>
    <property type="match status" value="1"/>
</dbReference>
<evidence type="ECO:0000313" key="6">
    <source>
        <dbReference type="EMBL" id="WFE91353.1"/>
    </source>
</evidence>
<dbReference type="PROSITE" id="PS51755">
    <property type="entry name" value="OMPR_PHOB"/>
    <property type="match status" value="1"/>
</dbReference>
<dbReference type="Gene3D" id="1.10.10.10">
    <property type="entry name" value="Winged helix-like DNA-binding domain superfamily/Winged helix DNA-binding domain"/>
    <property type="match status" value="1"/>
</dbReference>
<dbReference type="Pfam" id="PF00486">
    <property type="entry name" value="Trans_reg_C"/>
    <property type="match status" value="1"/>
</dbReference>
<feature type="DNA-binding region" description="OmpR/PhoB-type" evidence="3">
    <location>
        <begin position="125"/>
        <end position="223"/>
    </location>
</feature>
<accession>A0ABY8FFK6</accession>
<dbReference type="InterPro" id="IPR011006">
    <property type="entry name" value="CheY-like_superfamily"/>
</dbReference>
<dbReference type="CDD" id="cd17574">
    <property type="entry name" value="REC_OmpR"/>
    <property type="match status" value="1"/>
</dbReference>
<proteinExistence type="predicted"/>